<feature type="domain" description="RING-type" evidence="8">
    <location>
        <begin position="733"/>
        <end position="958"/>
    </location>
</feature>
<dbReference type="SMART" id="SM00647">
    <property type="entry name" value="IBR"/>
    <property type="match status" value="2"/>
</dbReference>
<dbReference type="GO" id="GO:0071797">
    <property type="term" value="C:LUBAC complex"/>
    <property type="evidence" value="ECO:0007669"/>
    <property type="project" value="TreeGrafter"/>
</dbReference>
<evidence type="ECO:0000256" key="4">
    <source>
        <dbReference type="ARBA" id="ARBA00022737"/>
    </source>
</evidence>
<keyword evidence="9" id="KW-1185">Reference proteome</keyword>
<dbReference type="GO" id="GO:0008270">
    <property type="term" value="F:zinc ion binding"/>
    <property type="evidence" value="ECO:0007669"/>
    <property type="project" value="UniProtKB-KW"/>
</dbReference>
<dbReference type="PROSITE" id="PS51873">
    <property type="entry name" value="TRIAD"/>
    <property type="match status" value="1"/>
</dbReference>
<dbReference type="InterPro" id="IPR051628">
    <property type="entry name" value="LUBAC_E3_Ligases"/>
</dbReference>
<reference evidence="10" key="1">
    <citation type="submission" date="2016-11" db="UniProtKB">
        <authorList>
            <consortium name="WormBaseParasite"/>
        </authorList>
    </citation>
    <scope>IDENTIFICATION</scope>
</reference>
<evidence type="ECO:0000256" key="2">
    <source>
        <dbReference type="ARBA" id="ARBA00022679"/>
    </source>
</evidence>
<dbReference type="GO" id="GO:0043130">
    <property type="term" value="F:ubiquitin binding"/>
    <property type="evidence" value="ECO:0007669"/>
    <property type="project" value="TreeGrafter"/>
</dbReference>
<dbReference type="GO" id="GO:0097039">
    <property type="term" value="P:protein linear polyubiquitination"/>
    <property type="evidence" value="ECO:0007669"/>
    <property type="project" value="TreeGrafter"/>
</dbReference>
<evidence type="ECO:0000256" key="6">
    <source>
        <dbReference type="ARBA" id="ARBA00022786"/>
    </source>
</evidence>
<dbReference type="InterPro" id="IPR013083">
    <property type="entry name" value="Znf_RING/FYVE/PHD"/>
</dbReference>
<dbReference type="PROSITE" id="PS00518">
    <property type="entry name" value="ZF_RING_1"/>
    <property type="match status" value="1"/>
</dbReference>
<dbReference type="eggNOG" id="KOG1812">
    <property type="taxonomic scope" value="Eukaryota"/>
</dbReference>
<evidence type="ECO:0000259" key="8">
    <source>
        <dbReference type="PROSITE" id="PS51873"/>
    </source>
</evidence>
<dbReference type="Gene3D" id="1.20.120.1750">
    <property type="match status" value="1"/>
</dbReference>
<name>A0A1I7U306_9PELO</name>
<dbReference type="CDD" id="cd22585">
    <property type="entry name" value="Rcat_RBR_DEAH12-like"/>
    <property type="match status" value="1"/>
</dbReference>
<sequence length="1033" mass="119344">MSDWDDDDVWEEDKKIVSYNARQKDIQDPVMVPLVPPQEWPSCLHNIDPVRVKEVPVDIPYCFRTLSGPSGVLRTPNKRFIPNKRWLDTIRERQIEKIRSKTKSCFSMAESLFIPLGPQQIRRIKEIIFYLSLGTYHTKLVQKECAFLIVLIQDSEERTIEMIEKALRNLKIVNDVVFESEDNSGALMELKYGEEPKIISDSSDSTLLVVVDDAPAKEFYEGRVDCQIVQNRILQYPEKILIEQMVDNYFLKTHPLRLLEFTSPQDRQNAKELLSSVEVLYCGAMHDYSKVNESASLFISYEMTPKNKFGVAITIKNEYDKENIENTFARHHLYCVYCKDQKRSSHSKYDEDVRTMYIENFSHLYKRNRDRLMIVQQIIAANEFEVENVELYERPVKTAMTSCGVAQQVDIVELIEEKLVKVGKSNNIYWPTERHLRTIRMSDDIPWMVSRTTERFNENCIVTFKDSISGQAFIDTILHEAHFNPVFAVDKSDRYGPLITPCLRKTFSISRTLRCAFDMKIKEFDEKIRRTAVTDWDPLMQTNRTQYYTARLFDEWQDGSETGIIGVMGWSSKFLDHLLQKLRDLLDPLIFEGVSELLYGIGEVYVKSLMTKYNGGLVVEVDKFNQHIKLVGDSAEKAFKDLQNYQKQRCNIQMFSEIIVDFPYFNPGIKDLVDSSAWREIRMALGIDYLRFDIKKGIIEFEGNVEAFTKLMEVLEEFSSEIFKMETMEREEAAPTCPTCWTEIDSATDYFRFQCGHVMCRLCVNAKVRSMESTKLICEHEGCGKFVTPSEIENIILGGADRIKDYDFQKMINLNQTIKNEILSINLSIKQCSTANCNGLRIKSQGGQPVNKQCGGCSASYCRLCLENSHGEVSCEEHRALQQPDYSIQAYIRSVGAENVKKCPKCSLLVEKIDGCNHVQCGRCKIHFCWLCLFYIDGEGSGSIYAHMTEVHGGIGLENNVEQFIEQDWELRPPTPPPPTLPPRAIHYDVLPLNLQALVTPRDEHIYLDFINSAETLDQQIELIEWAMENLRH</sequence>
<comment type="pathway">
    <text evidence="1">Protein modification; protein ubiquitination.</text>
</comment>
<dbReference type="STRING" id="1561998.A0A1I7U306"/>
<keyword evidence="2" id="KW-0808">Transferase</keyword>
<evidence type="ECO:0000256" key="1">
    <source>
        <dbReference type="ARBA" id="ARBA00004906"/>
    </source>
</evidence>
<keyword evidence="4" id="KW-0677">Repeat</keyword>
<evidence type="ECO:0000256" key="5">
    <source>
        <dbReference type="ARBA" id="ARBA00022771"/>
    </source>
</evidence>
<dbReference type="Gene3D" id="3.30.40.10">
    <property type="entry name" value="Zinc/RING finger domain, C3HC4 (zinc finger)"/>
    <property type="match status" value="1"/>
</dbReference>
<dbReference type="Pfam" id="PF22191">
    <property type="entry name" value="IBR_1"/>
    <property type="match status" value="1"/>
</dbReference>
<dbReference type="GO" id="GO:0043161">
    <property type="term" value="P:proteasome-mediated ubiquitin-dependent protein catabolic process"/>
    <property type="evidence" value="ECO:0007669"/>
    <property type="project" value="TreeGrafter"/>
</dbReference>
<dbReference type="PANTHER" id="PTHR22770">
    <property type="entry name" value="UBIQUITIN CONJUGATING ENZYME 7 INTERACTING PROTEIN-RELATED"/>
    <property type="match status" value="1"/>
</dbReference>
<dbReference type="PANTHER" id="PTHR22770:SF13">
    <property type="entry name" value="RING-TYPE DOMAIN-CONTAINING PROTEIN"/>
    <property type="match status" value="1"/>
</dbReference>
<keyword evidence="6" id="KW-0833">Ubl conjugation pathway</keyword>
<dbReference type="InterPro" id="IPR017907">
    <property type="entry name" value="Znf_RING_CS"/>
</dbReference>
<accession>A0A1I7U306</accession>
<dbReference type="CDD" id="cd20335">
    <property type="entry name" value="BRcat_RBR"/>
    <property type="match status" value="1"/>
</dbReference>
<evidence type="ECO:0000256" key="7">
    <source>
        <dbReference type="ARBA" id="ARBA00022833"/>
    </source>
</evidence>
<dbReference type="InterPro" id="IPR002867">
    <property type="entry name" value="IBR_dom"/>
</dbReference>
<organism evidence="9 10">
    <name type="scientific">Caenorhabditis tropicalis</name>
    <dbReference type="NCBI Taxonomy" id="1561998"/>
    <lineage>
        <taxon>Eukaryota</taxon>
        <taxon>Metazoa</taxon>
        <taxon>Ecdysozoa</taxon>
        <taxon>Nematoda</taxon>
        <taxon>Chromadorea</taxon>
        <taxon>Rhabditida</taxon>
        <taxon>Rhabditina</taxon>
        <taxon>Rhabditomorpha</taxon>
        <taxon>Rhabditoidea</taxon>
        <taxon>Rhabditidae</taxon>
        <taxon>Peloderinae</taxon>
        <taxon>Caenorhabditis</taxon>
    </lineage>
</organism>
<dbReference type="Proteomes" id="UP000095282">
    <property type="component" value="Unplaced"/>
</dbReference>
<dbReference type="SUPFAM" id="SSF57850">
    <property type="entry name" value="RING/U-box"/>
    <property type="match status" value="3"/>
</dbReference>
<protein>
    <submittedName>
        <fullName evidence="10">RING-type domain-containing protein</fullName>
    </submittedName>
</protein>
<evidence type="ECO:0000256" key="3">
    <source>
        <dbReference type="ARBA" id="ARBA00022723"/>
    </source>
</evidence>
<dbReference type="WBParaSite" id="Csp11.Scaffold629.g14337.t1">
    <property type="protein sequence ID" value="Csp11.Scaffold629.g14337.t1"/>
    <property type="gene ID" value="Csp11.Scaffold629.g14337"/>
</dbReference>
<keyword evidence="3" id="KW-0479">Metal-binding</keyword>
<dbReference type="Pfam" id="PF01485">
    <property type="entry name" value="IBR"/>
    <property type="match status" value="1"/>
</dbReference>
<evidence type="ECO:0000313" key="9">
    <source>
        <dbReference type="Proteomes" id="UP000095282"/>
    </source>
</evidence>
<dbReference type="AlphaFoldDB" id="A0A1I7U306"/>
<keyword evidence="5" id="KW-0863">Zinc-finger</keyword>
<dbReference type="InterPro" id="IPR044066">
    <property type="entry name" value="TRIAD_supradom"/>
</dbReference>
<proteinExistence type="predicted"/>
<evidence type="ECO:0000313" key="10">
    <source>
        <dbReference type="WBParaSite" id="Csp11.Scaffold629.g14337.t1"/>
    </source>
</evidence>
<keyword evidence="7" id="KW-0862">Zinc</keyword>
<dbReference type="GO" id="GO:0004842">
    <property type="term" value="F:ubiquitin-protein transferase activity"/>
    <property type="evidence" value="ECO:0007669"/>
    <property type="project" value="TreeGrafter"/>
</dbReference>